<accession>A0AAE0PNX7</accession>
<feature type="non-terminal residue" evidence="1">
    <location>
        <position position="636"/>
    </location>
</feature>
<gene>
    <name evidence="1" type="ORF">B0T20DRAFT_338726</name>
</gene>
<evidence type="ECO:0000313" key="1">
    <source>
        <dbReference type="EMBL" id="KAK3403346.1"/>
    </source>
</evidence>
<proteinExistence type="predicted"/>
<comment type="caution">
    <text evidence="1">The sequence shown here is derived from an EMBL/GenBank/DDBJ whole genome shotgun (WGS) entry which is preliminary data.</text>
</comment>
<sequence length="636" mass="73097">MLEKLPFELVEKVLRNFPLTPPKKSTAYPDYRPGDDRRTEGNDLAIRLLQNQKTLQALCLISPICRTVARSLLYKDVILKDAAALPFYLRSILESADVADLARSLTILPAFGSLYATDSLRQSIHEHLVTLLGLGEELDGKDSPNMIKRGQFDWDIRVSNDDDKATDDLVLSGKRGRLGTLWIVQSLKESLLDWIRDDRSYTHCLMEIFLFLILHRTPCMERLLLQFPLDWGEELSRFVIFGRLYHGYSGYIPDFCSHLTEVVLLSASQPRSTDQSRIHSGHAGEFPFRHFPSLNTLTIIGSAQFSHLFTYERMSTLRSLHLVDTTVSPRKLAKFLIQLPQGLTSLVYKFRATDPQGELEPAQGPEQITLSEAFRQKGSHLRELTLDFAYTTCIEYYIGQYQRLESLVTLSRLEKLTVQKQLLFYPVRFSSDEVLFKYPLGFQEIFLDDDIIPHNLVELNILEEWQIDIAERESWLHRFYQTDKVDYTDRRPGIFPLPVQTGENLSRRMHAPKDYALHSSYRKKVEEWLLDLAASCGPGKMFPRLTTVTYQVCPRKPLKLVPHDRTHDTVSPEGDGSINGTFHQFPSALTHAHWESHKEDSEDPNAPTISAIHSGSFLCWIPYRWIDISLLHETFG</sequence>
<dbReference type="AlphaFoldDB" id="A0AAE0PNX7"/>
<name>A0AAE0PNX7_SORBR</name>
<dbReference type="EMBL" id="JAUTDP010000001">
    <property type="protein sequence ID" value="KAK3403346.1"/>
    <property type="molecule type" value="Genomic_DNA"/>
</dbReference>
<dbReference type="Proteomes" id="UP001281003">
    <property type="component" value="Unassembled WGS sequence"/>
</dbReference>
<protein>
    <submittedName>
        <fullName evidence="1">Uncharacterized protein</fullName>
    </submittedName>
</protein>
<evidence type="ECO:0000313" key="2">
    <source>
        <dbReference type="Proteomes" id="UP001281003"/>
    </source>
</evidence>
<reference evidence="1" key="1">
    <citation type="journal article" date="2023" name="Mol. Phylogenet. Evol.">
        <title>Genome-scale phylogeny and comparative genomics of the fungal order Sordariales.</title>
        <authorList>
            <person name="Hensen N."/>
            <person name="Bonometti L."/>
            <person name="Westerberg I."/>
            <person name="Brannstrom I.O."/>
            <person name="Guillou S."/>
            <person name="Cros-Aarteil S."/>
            <person name="Calhoun S."/>
            <person name="Haridas S."/>
            <person name="Kuo A."/>
            <person name="Mondo S."/>
            <person name="Pangilinan J."/>
            <person name="Riley R."/>
            <person name="LaButti K."/>
            <person name="Andreopoulos B."/>
            <person name="Lipzen A."/>
            <person name="Chen C."/>
            <person name="Yan M."/>
            <person name="Daum C."/>
            <person name="Ng V."/>
            <person name="Clum A."/>
            <person name="Steindorff A."/>
            <person name="Ohm R.A."/>
            <person name="Martin F."/>
            <person name="Silar P."/>
            <person name="Natvig D.O."/>
            <person name="Lalanne C."/>
            <person name="Gautier V."/>
            <person name="Ament-Velasquez S.L."/>
            <person name="Kruys A."/>
            <person name="Hutchinson M.I."/>
            <person name="Powell A.J."/>
            <person name="Barry K."/>
            <person name="Miller A.N."/>
            <person name="Grigoriev I.V."/>
            <person name="Debuchy R."/>
            <person name="Gladieux P."/>
            <person name="Hiltunen Thoren M."/>
            <person name="Johannesson H."/>
        </authorList>
    </citation>
    <scope>NUCLEOTIDE SEQUENCE</scope>
    <source>
        <strain evidence="1">FGSC 1904</strain>
    </source>
</reference>
<reference evidence="1" key="2">
    <citation type="submission" date="2023-07" db="EMBL/GenBank/DDBJ databases">
        <authorList>
            <consortium name="Lawrence Berkeley National Laboratory"/>
            <person name="Haridas S."/>
            <person name="Hensen N."/>
            <person name="Bonometti L."/>
            <person name="Westerberg I."/>
            <person name="Brannstrom I.O."/>
            <person name="Guillou S."/>
            <person name="Cros-Aarteil S."/>
            <person name="Calhoun S."/>
            <person name="Kuo A."/>
            <person name="Mondo S."/>
            <person name="Pangilinan J."/>
            <person name="Riley R."/>
            <person name="LaButti K."/>
            <person name="Andreopoulos B."/>
            <person name="Lipzen A."/>
            <person name="Chen C."/>
            <person name="Yanf M."/>
            <person name="Daum C."/>
            <person name="Ng V."/>
            <person name="Clum A."/>
            <person name="Steindorff A."/>
            <person name="Ohm R."/>
            <person name="Martin F."/>
            <person name="Silar P."/>
            <person name="Natvig D."/>
            <person name="Lalanne C."/>
            <person name="Gautier V."/>
            <person name="Ament-velasquez S.L."/>
            <person name="Kruys A."/>
            <person name="Hutchinson M.I."/>
            <person name="Powell A.J."/>
            <person name="Barry K."/>
            <person name="Miller A.N."/>
            <person name="Grigoriev I.V."/>
            <person name="Debuchy R."/>
            <person name="Gladieux P."/>
            <person name="Thoren M.H."/>
            <person name="Johannesson H."/>
        </authorList>
    </citation>
    <scope>NUCLEOTIDE SEQUENCE</scope>
    <source>
        <strain evidence="1">FGSC 1904</strain>
    </source>
</reference>
<keyword evidence="2" id="KW-1185">Reference proteome</keyword>
<organism evidence="1 2">
    <name type="scientific">Sordaria brevicollis</name>
    <dbReference type="NCBI Taxonomy" id="83679"/>
    <lineage>
        <taxon>Eukaryota</taxon>
        <taxon>Fungi</taxon>
        <taxon>Dikarya</taxon>
        <taxon>Ascomycota</taxon>
        <taxon>Pezizomycotina</taxon>
        <taxon>Sordariomycetes</taxon>
        <taxon>Sordariomycetidae</taxon>
        <taxon>Sordariales</taxon>
        <taxon>Sordariaceae</taxon>
        <taxon>Sordaria</taxon>
    </lineage>
</organism>